<feature type="DNA-binding region" description="HMG box" evidence="6">
    <location>
        <begin position="152"/>
        <end position="220"/>
    </location>
</feature>
<feature type="compositionally biased region" description="Basic and acidic residues" evidence="7">
    <location>
        <begin position="286"/>
        <end position="300"/>
    </location>
</feature>
<dbReference type="PROSITE" id="PS50118">
    <property type="entry name" value="HMG_BOX_2"/>
    <property type="match status" value="1"/>
</dbReference>
<dbReference type="Proteomes" id="UP000516260">
    <property type="component" value="Chromosome 1"/>
</dbReference>
<dbReference type="SMART" id="SM00398">
    <property type="entry name" value="HMG"/>
    <property type="match status" value="1"/>
</dbReference>
<evidence type="ECO:0000256" key="5">
    <source>
        <dbReference type="ARBA" id="ARBA00023242"/>
    </source>
</evidence>
<feature type="compositionally biased region" description="Polar residues" evidence="7">
    <location>
        <begin position="69"/>
        <end position="90"/>
    </location>
</feature>
<evidence type="ECO:0000313" key="10">
    <source>
        <dbReference type="Proteomes" id="UP000516260"/>
    </source>
</evidence>
<feature type="region of interest" description="Disordered" evidence="7">
    <location>
        <begin position="503"/>
        <end position="522"/>
    </location>
</feature>
<proteinExistence type="predicted"/>
<dbReference type="InterPro" id="IPR036910">
    <property type="entry name" value="HMG_box_dom_sf"/>
</dbReference>
<evidence type="ECO:0000256" key="4">
    <source>
        <dbReference type="ARBA" id="ARBA00023163"/>
    </source>
</evidence>
<feature type="region of interest" description="Disordered" evidence="7">
    <location>
        <begin position="224"/>
        <end position="312"/>
    </location>
</feature>
<reference evidence="9 10" key="1">
    <citation type="submission" date="2019-04" db="EMBL/GenBank/DDBJ databases">
        <title>The sequence and de novo assembly of Takifugu bimaculatus genome using PacBio and Hi-C technologies.</title>
        <authorList>
            <person name="Xu P."/>
            <person name="Liu B."/>
            <person name="Zhou Z."/>
        </authorList>
    </citation>
    <scope>NUCLEOTIDE SEQUENCE [LARGE SCALE GENOMIC DNA]</scope>
    <source>
        <strain evidence="9">TB-2018</strain>
        <tissue evidence="9">Muscle</tissue>
    </source>
</reference>
<dbReference type="GO" id="GO:0002009">
    <property type="term" value="P:morphogenesis of an epithelium"/>
    <property type="evidence" value="ECO:0007669"/>
    <property type="project" value="TreeGrafter"/>
</dbReference>
<accession>A0A4Z2CIV0</accession>
<dbReference type="GO" id="GO:0014032">
    <property type="term" value="P:neural crest cell development"/>
    <property type="evidence" value="ECO:0007669"/>
    <property type="project" value="TreeGrafter"/>
</dbReference>
<feature type="compositionally biased region" description="Low complexity" evidence="7">
    <location>
        <begin position="438"/>
        <end position="456"/>
    </location>
</feature>
<evidence type="ECO:0000256" key="1">
    <source>
        <dbReference type="ARBA" id="ARBA00004123"/>
    </source>
</evidence>
<dbReference type="AlphaFoldDB" id="A0A4Z2CIV0"/>
<feature type="compositionally biased region" description="Polar residues" evidence="7">
    <location>
        <begin position="382"/>
        <end position="391"/>
    </location>
</feature>
<evidence type="ECO:0000259" key="8">
    <source>
        <dbReference type="PROSITE" id="PS50118"/>
    </source>
</evidence>
<dbReference type="Gene3D" id="1.10.30.10">
    <property type="entry name" value="High mobility group box domain"/>
    <property type="match status" value="1"/>
</dbReference>
<dbReference type="InterPro" id="IPR009071">
    <property type="entry name" value="HMG_box_dom"/>
</dbReference>
<dbReference type="GO" id="GO:0005634">
    <property type="term" value="C:nucleus"/>
    <property type="evidence" value="ECO:0007669"/>
    <property type="project" value="UniProtKB-SubCell"/>
</dbReference>
<dbReference type="SUPFAM" id="SSF47095">
    <property type="entry name" value="HMG-box"/>
    <property type="match status" value="1"/>
</dbReference>
<keyword evidence="5 6" id="KW-0539">Nucleus</keyword>
<dbReference type="InterPro" id="IPR022151">
    <property type="entry name" value="Sox_N"/>
</dbReference>
<comment type="caution">
    <text evidence="9">The sequence shown here is derived from an EMBL/GenBank/DDBJ whole genome shotgun (WGS) entry which is preliminary data.</text>
</comment>
<evidence type="ECO:0000256" key="3">
    <source>
        <dbReference type="ARBA" id="ARBA00023125"/>
    </source>
</evidence>
<feature type="region of interest" description="Disordered" evidence="7">
    <location>
        <begin position="68"/>
        <end position="109"/>
    </location>
</feature>
<gene>
    <name evidence="9" type="ORF">fugu_001198</name>
</gene>
<dbReference type="PANTHER" id="PTHR45803:SF2">
    <property type="entry name" value="TRANSCRIPTION FACTOR SOX-8"/>
    <property type="match status" value="1"/>
</dbReference>
<dbReference type="Pfam" id="PF00505">
    <property type="entry name" value="HMG_box"/>
    <property type="match status" value="1"/>
</dbReference>
<dbReference type="FunFam" id="1.10.30.10:FF:000004">
    <property type="entry name" value="Transcription factor SOX-10"/>
    <property type="match status" value="1"/>
</dbReference>
<dbReference type="InterPro" id="IPR050917">
    <property type="entry name" value="SOX_TF"/>
</dbReference>
<feature type="region of interest" description="Disordered" evidence="7">
    <location>
        <begin position="382"/>
        <end position="459"/>
    </location>
</feature>
<keyword evidence="10" id="KW-1185">Reference proteome</keyword>
<dbReference type="Pfam" id="PF12444">
    <property type="entry name" value="Sox_N"/>
    <property type="match status" value="1"/>
</dbReference>
<dbReference type="GO" id="GO:0000122">
    <property type="term" value="P:negative regulation of transcription by RNA polymerase II"/>
    <property type="evidence" value="ECO:0007669"/>
    <property type="project" value="TreeGrafter"/>
</dbReference>
<dbReference type="GO" id="GO:0000978">
    <property type="term" value="F:RNA polymerase II cis-regulatory region sequence-specific DNA binding"/>
    <property type="evidence" value="ECO:0007669"/>
    <property type="project" value="TreeGrafter"/>
</dbReference>
<sequence>MRVLKRVPVLSDCSNCAWLRRGALDRDGKFRLRKNEITRIPLFGKTFFQGNPIQICVLPSKMKEECHSLTYSPPSPGTQASMSQSASDSEFPNDKDKSDSAGVITQRSPSSAEDRFPVCIRDAVSQVLKGYDWSLVAVSAPGERGLKNKPHVKRPMNAFMVWAQAARKKLADQYPHLHNAELSKTLGKLWRLLTETEKRPFIEEADRLRMQHKKTYPDYKYQPRRRKVTKVGEGDCRPGSTQQQDGLCEKETTMKPPSAGEVHSYYHQDRAGQSNGPPTPPSTPKTDVHMGTKREVHRPSDGGSIPPTSRQNIDFSNVDISDLSTDVIGTIDGFDVHEFDQYLTPNSHGSTALPPSDTGHGYLNPPGAFILPNIHSHSIPTCTRKSPTLTGMPSCDKPTLSKDTTTRKPQVKTEQMSPDHHSGSCTSPPLPLQPQCTPGSSVCPSSASSPSSTRPPDYSDLQSSSFFSAISGYVPPLYQHPYFHPSCVSYATPLINSLALAPPSHSPPSGWEQPIYTTLTKP</sequence>
<keyword evidence="4" id="KW-0804">Transcription</keyword>
<evidence type="ECO:0000313" key="9">
    <source>
        <dbReference type="EMBL" id="TNN04169.1"/>
    </source>
</evidence>
<keyword evidence="3 6" id="KW-0238">DNA-binding</keyword>
<evidence type="ECO:0000256" key="2">
    <source>
        <dbReference type="ARBA" id="ARBA00023015"/>
    </source>
</evidence>
<keyword evidence="2" id="KW-0805">Transcription regulation</keyword>
<name>A0A4Z2CIV0_9TELE</name>
<dbReference type="PANTHER" id="PTHR45803">
    <property type="entry name" value="SOX100B"/>
    <property type="match status" value="1"/>
</dbReference>
<evidence type="ECO:0000256" key="6">
    <source>
        <dbReference type="PROSITE-ProRule" id="PRU00267"/>
    </source>
</evidence>
<organism evidence="9 10">
    <name type="scientific">Takifugu bimaculatus</name>
    <dbReference type="NCBI Taxonomy" id="433685"/>
    <lineage>
        <taxon>Eukaryota</taxon>
        <taxon>Metazoa</taxon>
        <taxon>Chordata</taxon>
        <taxon>Craniata</taxon>
        <taxon>Vertebrata</taxon>
        <taxon>Euteleostomi</taxon>
        <taxon>Actinopterygii</taxon>
        <taxon>Neopterygii</taxon>
        <taxon>Teleostei</taxon>
        <taxon>Neoteleostei</taxon>
        <taxon>Acanthomorphata</taxon>
        <taxon>Eupercaria</taxon>
        <taxon>Tetraodontiformes</taxon>
        <taxon>Tetradontoidea</taxon>
        <taxon>Tetraodontidae</taxon>
        <taxon>Takifugu</taxon>
    </lineage>
</organism>
<evidence type="ECO:0000256" key="7">
    <source>
        <dbReference type="SAM" id="MobiDB-lite"/>
    </source>
</evidence>
<protein>
    <recommendedName>
        <fullName evidence="8">HMG box domain-containing protein</fullName>
    </recommendedName>
</protein>
<comment type="subcellular location">
    <subcellularLocation>
        <location evidence="1">Nucleus</location>
    </subcellularLocation>
</comment>
<dbReference type="EMBL" id="SWLE01000001">
    <property type="protein sequence ID" value="TNN04169.1"/>
    <property type="molecule type" value="Genomic_DNA"/>
</dbReference>
<dbReference type="GO" id="GO:0000981">
    <property type="term" value="F:DNA-binding transcription factor activity, RNA polymerase II-specific"/>
    <property type="evidence" value="ECO:0007669"/>
    <property type="project" value="TreeGrafter"/>
</dbReference>
<dbReference type="CDD" id="cd22031">
    <property type="entry name" value="HMG-box_SoxE"/>
    <property type="match status" value="1"/>
</dbReference>
<feature type="domain" description="HMG box" evidence="8">
    <location>
        <begin position="152"/>
        <end position="220"/>
    </location>
</feature>